<organism evidence="8">
    <name type="scientific">Thrips palmi</name>
    <name type="common">Melon thrips</name>
    <dbReference type="NCBI Taxonomy" id="161013"/>
    <lineage>
        <taxon>Eukaryota</taxon>
        <taxon>Metazoa</taxon>
        <taxon>Ecdysozoa</taxon>
        <taxon>Arthropoda</taxon>
        <taxon>Hexapoda</taxon>
        <taxon>Insecta</taxon>
        <taxon>Pterygota</taxon>
        <taxon>Neoptera</taxon>
        <taxon>Paraneoptera</taxon>
        <taxon>Thysanoptera</taxon>
        <taxon>Terebrantia</taxon>
        <taxon>Thripoidea</taxon>
        <taxon>Thripidae</taxon>
        <taxon>Thrips</taxon>
    </lineage>
</organism>
<feature type="signal peptide" evidence="5">
    <location>
        <begin position="1"/>
        <end position="22"/>
    </location>
</feature>
<dbReference type="PANTHER" id="PTHR11610:SF173">
    <property type="entry name" value="LIPASE DOMAIN-CONTAINING PROTEIN-RELATED"/>
    <property type="match status" value="1"/>
</dbReference>
<reference evidence="8" key="1">
    <citation type="submission" date="2025-08" db="UniProtKB">
        <authorList>
            <consortium name="RefSeq"/>
        </authorList>
    </citation>
    <scope>IDENTIFICATION</scope>
    <source>
        <tissue evidence="8">Total insect</tissue>
    </source>
</reference>
<dbReference type="CDD" id="cd00707">
    <property type="entry name" value="Pancreat_lipase_like"/>
    <property type="match status" value="1"/>
</dbReference>
<gene>
    <name evidence="8" type="primary">LOC117648163</name>
</gene>
<keyword evidence="7" id="KW-1185">Reference proteome</keyword>
<evidence type="ECO:0000313" key="7">
    <source>
        <dbReference type="Proteomes" id="UP000515158"/>
    </source>
</evidence>
<dbReference type="PANTHER" id="PTHR11610">
    <property type="entry name" value="LIPASE"/>
    <property type="match status" value="1"/>
</dbReference>
<dbReference type="RefSeq" id="XP_034246314.1">
    <property type="nucleotide sequence ID" value="XM_034390423.1"/>
</dbReference>
<dbReference type="Gene3D" id="3.40.50.1820">
    <property type="entry name" value="alpha/beta hydrolase"/>
    <property type="match status" value="1"/>
</dbReference>
<dbReference type="Pfam" id="PF00151">
    <property type="entry name" value="Lipase"/>
    <property type="match status" value="1"/>
</dbReference>
<evidence type="ECO:0000313" key="8">
    <source>
        <dbReference type="RefSeq" id="XP_034246314.1"/>
    </source>
</evidence>
<comment type="similarity">
    <text evidence="2 4">Belongs to the AB hydrolase superfamily. Lipase family.</text>
</comment>
<dbReference type="InterPro" id="IPR000734">
    <property type="entry name" value="TAG_lipase"/>
</dbReference>
<evidence type="ECO:0000256" key="5">
    <source>
        <dbReference type="SAM" id="SignalP"/>
    </source>
</evidence>
<dbReference type="InterPro" id="IPR033906">
    <property type="entry name" value="Lipase_N"/>
</dbReference>
<dbReference type="InterPro" id="IPR029058">
    <property type="entry name" value="AB_hydrolase_fold"/>
</dbReference>
<dbReference type="SUPFAM" id="SSF53474">
    <property type="entry name" value="alpha/beta-Hydrolases"/>
    <property type="match status" value="1"/>
</dbReference>
<evidence type="ECO:0000256" key="2">
    <source>
        <dbReference type="ARBA" id="ARBA00010701"/>
    </source>
</evidence>
<evidence type="ECO:0000256" key="3">
    <source>
        <dbReference type="ARBA" id="ARBA00022525"/>
    </source>
</evidence>
<accession>A0A6P8ZQR5</accession>
<dbReference type="Proteomes" id="UP000515158">
    <property type="component" value="Unplaced"/>
</dbReference>
<dbReference type="KEGG" id="tpal:117648163"/>
<dbReference type="GO" id="GO:0016298">
    <property type="term" value="F:lipase activity"/>
    <property type="evidence" value="ECO:0007669"/>
    <property type="project" value="InterPro"/>
</dbReference>
<feature type="chain" id="PRO_5028037016" evidence="5">
    <location>
        <begin position="23"/>
        <end position="332"/>
    </location>
</feature>
<name>A0A6P8ZQR5_THRPL</name>
<dbReference type="GO" id="GO:0016042">
    <property type="term" value="P:lipid catabolic process"/>
    <property type="evidence" value="ECO:0007669"/>
    <property type="project" value="TreeGrafter"/>
</dbReference>
<keyword evidence="3" id="KW-0964">Secreted</keyword>
<dbReference type="InterPro" id="IPR013818">
    <property type="entry name" value="Lipase"/>
</dbReference>
<evidence type="ECO:0000256" key="4">
    <source>
        <dbReference type="RuleBase" id="RU004262"/>
    </source>
</evidence>
<dbReference type="AlphaFoldDB" id="A0A6P8ZQR5"/>
<feature type="domain" description="Lipase" evidence="6">
    <location>
        <begin position="34"/>
        <end position="311"/>
    </location>
</feature>
<evidence type="ECO:0000256" key="1">
    <source>
        <dbReference type="ARBA" id="ARBA00004613"/>
    </source>
</evidence>
<dbReference type="GO" id="GO:0017171">
    <property type="term" value="F:serine hydrolase activity"/>
    <property type="evidence" value="ECO:0007669"/>
    <property type="project" value="TreeGrafter"/>
</dbReference>
<protein>
    <submittedName>
        <fullName evidence="8">Inactive pancreatic lipase-related protein 1-like</fullName>
    </submittedName>
</protein>
<sequence length="332" mass="35564">MPHSLPLVAGLLLALAAGRGHAASNKSDGVDIEHLSKEVVFQLFTRHNTGKPHILDVRQPELLENSPFNPLVPTKVIVHGWLSGQKREKGAGGPLLKDAILEVSDYNVILVDWSGADSINYVAARLRVSSVGTLVGRLLDQLVWTGGMDTHDVHLVGHSLGAHIMGFAARNAGLGDTGRITALDPAGPLFTSNVDERLDKSDAGFVDVIHTCAGYLGYHAAIGHADFYPNDGTWVQPGCGLDFGACSHCRSYSLLLESIESPDAFVATACDSWAHYKKGACQGNATAVMGFGLDRRARGSFYVATNRQPPYSTTANVPASDRLKLTKNFQHC</sequence>
<dbReference type="GO" id="GO:0005615">
    <property type="term" value="C:extracellular space"/>
    <property type="evidence" value="ECO:0007669"/>
    <property type="project" value="TreeGrafter"/>
</dbReference>
<proteinExistence type="inferred from homology"/>
<keyword evidence="5" id="KW-0732">Signal</keyword>
<dbReference type="InParanoid" id="A0A6P8ZQR5"/>
<evidence type="ECO:0000259" key="6">
    <source>
        <dbReference type="Pfam" id="PF00151"/>
    </source>
</evidence>
<comment type="subcellular location">
    <subcellularLocation>
        <location evidence="1">Secreted</location>
    </subcellularLocation>
</comment>
<dbReference type="OrthoDB" id="199913at2759"/>
<dbReference type="GeneID" id="117648163"/>